<name>B1LE85_ECOSM</name>
<dbReference type="Proteomes" id="UP000007011">
    <property type="component" value="Chromosome"/>
</dbReference>
<evidence type="ECO:0000313" key="1">
    <source>
        <dbReference type="EMBL" id="ACB16367.1"/>
    </source>
</evidence>
<dbReference type="EMBL" id="CP000970">
    <property type="protein sequence ID" value="ACB16367.1"/>
    <property type="molecule type" value="Genomic_DNA"/>
</dbReference>
<accession>B1LE85</accession>
<reference evidence="1 2" key="1">
    <citation type="journal article" date="2008" name="J. Bacteriol.">
        <title>Insights into the environmental resistance gene pool from the genome sequence of the multidrug-resistant environmental isolate Escherichia coli SMS-3-5.</title>
        <authorList>
            <person name="Fricke W.F."/>
            <person name="Wright M.S."/>
            <person name="Lindell A.H."/>
            <person name="Harkins D.M."/>
            <person name="Baker-Austin C."/>
            <person name="Ravel J."/>
            <person name="Stepanauskas R."/>
        </authorList>
    </citation>
    <scope>NUCLEOTIDE SEQUENCE [LARGE SCALE GENOMIC DNA]</scope>
    <source>
        <strain evidence="2">SMS-3-5 / SECEC</strain>
    </source>
</reference>
<protein>
    <submittedName>
        <fullName evidence="1">Uncharacterized protein</fullName>
    </submittedName>
</protein>
<sequence length="37" mass="4235">MVKLIKNPLKILSEGVVKNGRYLRCSNAFTPVINFRD</sequence>
<gene>
    <name evidence="1" type="ordered locus">EcSMS35_3189</name>
</gene>
<dbReference type="AlphaFoldDB" id="B1LE85"/>
<dbReference type="HOGENOM" id="CLU_3343036_0_0_6"/>
<evidence type="ECO:0000313" key="2">
    <source>
        <dbReference type="Proteomes" id="UP000007011"/>
    </source>
</evidence>
<dbReference type="KEGG" id="ecm:EcSMS35_3189"/>
<proteinExistence type="predicted"/>
<organism evidence="1 2">
    <name type="scientific">Escherichia coli (strain SMS-3-5 / SECEC)</name>
    <dbReference type="NCBI Taxonomy" id="439855"/>
    <lineage>
        <taxon>Bacteria</taxon>
        <taxon>Pseudomonadati</taxon>
        <taxon>Pseudomonadota</taxon>
        <taxon>Gammaproteobacteria</taxon>
        <taxon>Enterobacterales</taxon>
        <taxon>Enterobacteriaceae</taxon>
        <taxon>Escherichia</taxon>
    </lineage>
</organism>